<keyword evidence="2" id="KW-0472">Membrane</keyword>
<feature type="transmembrane region" description="Helical" evidence="2">
    <location>
        <begin position="4715"/>
        <end position="4739"/>
    </location>
</feature>
<keyword evidence="2" id="KW-0812">Transmembrane</keyword>
<dbReference type="GeneID" id="25568230"/>
<feature type="region of interest" description="Disordered" evidence="1">
    <location>
        <begin position="4884"/>
        <end position="4923"/>
    </location>
</feature>
<dbReference type="eggNOG" id="ENOG502S8XK">
    <property type="taxonomic scope" value="Eukaryota"/>
</dbReference>
<organism evidence="4 5">
    <name type="scientific">Thecamonas trahens ATCC 50062</name>
    <dbReference type="NCBI Taxonomy" id="461836"/>
    <lineage>
        <taxon>Eukaryota</taxon>
        <taxon>Apusozoa</taxon>
        <taxon>Apusomonadida</taxon>
        <taxon>Apusomonadidae</taxon>
        <taxon>Thecamonas</taxon>
    </lineage>
</organism>
<keyword evidence="2" id="KW-1133">Transmembrane helix</keyword>
<keyword evidence="5" id="KW-1185">Reference proteome</keyword>
<accession>A0A0L0DR42</accession>
<evidence type="ECO:0000256" key="2">
    <source>
        <dbReference type="SAM" id="Phobius"/>
    </source>
</evidence>
<gene>
    <name evidence="4" type="ORF">AMSG_09866</name>
</gene>
<feature type="compositionally biased region" description="Low complexity" evidence="1">
    <location>
        <begin position="4884"/>
        <end position="4898"/>
    </location>
</feature>
<dbReference type="RefSeq" id="XP_013754276.1">
    <property type="nucleotide sequence ID" value="XM_013898822.1"/>
</dbReference>
<sequence>MIVAVIGVVVLATLATAQPVPNFMSKSDNERVLVDASFGFKGEFDASPGSAEGYGPFLDIMFPPSIDASGASFTTPPIPGRPVSLFELTAESPCITHPFHQTAPGVYREICGEAGATFVTFTLPFASFFPSQPAVAIQADGLKFRDPEVTAVIEEVVAINVTSYFRYGATAADDVATDPVIGPGFDVWYITPAVYTLTSKVGANPPVGPSFPHKLEVEVDIADGYTLTSIAIDQLFLPAPGLVDITGSAVTVGTGGMSLPAAVGPGTVADKDLAFEVDFYFPCTELRASAPLLDPITGVSRTFPLNTTQLSGFVTINGTVAATSASSEPGSLLKTPFTFGHTKAEIVENVGLDGYSPGDVVEYTLPMVVSDCYAFDALVFTETMPDGQTFLQEATTPGRGPTITGGSGPLTVGNSLLQVNTSDVGFDTDTSTSGSTIITFHVSDAMLNLASVADGVLVGPLGTTITFYALINDKFTDSSPGLNDPILHLQVLETSASMVGRIVDRSDTSIKYNTLAASDGTSLQIAVGSVELDIIGIDGVVCDPLPCVKGFKPLLPVTFRMRYTLPSTDFDSVLLESFLPVPLFDISDVDANMPSAFVEGSGPSADLPALGFCKFGFNDTFYGLDAPATKIVPTVTTNVATNLISFNYPSPGYSSPMNNFTTMELYFTTRITGAPYPDADFIVVLGQSTETSFALSSAQSTSQLSVEQPLLVLTTGILDTNSAEAYVADGNGAKLADGVTQAGLAPFDFARAASSLCPAAVAVNTSRVMADPLAGVQVYDVDGGDLVAFSAVVHNRGRGDAYDVVLGADLLPVVFEEPSFGHTLCVTDGTGNPVPYTGSFFSTTPGITLTNPIPAGKDSDGAVIDDGSNMVVVTYVRAVPDNVVVGAVAGTTDAAATIPERAEATRLLNYASGPGGDNFVGSPNIADAGAQTDSPPMYASVRTTTTLNVGIASTNVAPAQYMPGWSGMELPVAVGELVTFNVSFELPEGDNRATILELKSVGGPLLEMLYVNLTGVGASLSFPDLTPSDAASVLAAAVSPVPVTSTLVPETMLTLDFGSVINTPDGGITADDWISLEVTAVVRSEAAIVAGASVSPSLRASLMPSHVAQAREDTPHNVTTPSPDLDLTLVEPLLEVAYTFDRVGSTSEDAGSVLAFALTVTHATTSTGPAFNVILAEDFVRGGGFGYLELVPGTVWVDAAGTATVTSGNNGGDSTVNVVVDAFRKSDAPVVVHFEARLTDAVYPKQNVAASAGVVGYDSLPRSLSSSGVYHESAAMRSYVGVFADTSLVVAEPTVSIGVVATSVAETGFVDGGSAGDADVAIGEKVTLVLNASLVEGSYGVDMRLALSPNPSDGALHVLSVEIIGAPETGFTASNYTAALAAGPAALAASPLDVTSDSSSDSGPLPSGDGLADTVRVRIGNVVVTGDNVTSAAEYNDVVSVRVVGLVLPLGSVDQDDVITIAGAVDYYVPGVGMTTASAETVAVDVVEPSLNLGYTNSKASAPGTTDAGDVVIFELSVAHTGTGKAPGFNVTIIEDFAAGGAGDYLELVPGSVSVVHGSASSVVRGNDGGDGQVIVVLDTFALGAGPSTIIYHARVTNATYAAQTMTQTASMVYQSIPASDGDRSYVRDYGPVTAATSVVTASPSTSVSLGSTSLGETLGNKLAIGEEFVVRFETTLVEGRYELGAELAMDGIDAEQIEVLSVAVVNLSSATFSSAVDVTSDAASDTRPTGSQDGFKDTVSVDFGFVDVAGDNIVSAAGFNDVVVVEVTARLIDAVDNSNGGTFTLDAKSVLTPVDQSAPATVSSASLVLEVEEPSLALAYTNSKVSLPGTTDAGDTVSFTLSVDGVLPGTAYNVTVIEDFSRSGGYLRLVPGSVAVTHAGGSSVVLGNGGSDETIQVVLDVVSGSSPLATISYSAVVNDAAYPAQGIEQAAVAHFQSLPTISVEAGRGNVRDYPAVGATTAFVTDEPSTSVAIVSTSLGETALVDGGAPDVVDVSIGENVTVVLNVTLVEGSYEVDGMVNLTSAAGLGLIVIHDIDLVGAPSAGFTPSAFSAALSSGPSALAASPVSVLSEAGREYVGDDGEFDSVLVEYGAVLVAGDNVVSAIDYNDVLGVAITFSVLDTGAAVLNNSLSLGAGVRYRSFDGLSDGVVTGPSVSFEVVEPEVGVVSVSTNTSSDLDSGDAVGVQVVLAHTAASRAPAYDLVMVFPAPAGMQFVPDSVMLSNGPGDVTYTYAANLSSVTIRGFNSLDGWTRDEAELVLDAVLTLTDGVEEGASYAIAMGSVTTSSAPAAEHASTPRSYAVGGSGLAANAVVSARTEGLRYELVVAENDHMASGRGLNPSLTASSLSIGESVVFNATLYAMEGTTRSAKMVVRMPSVGSEGMELRVVAASVAHIGSDIDQGGMTLGVGSSASATTVSDAVFEFGDVVVRGTNALSAPGTVAPVDGIQVVVAAVVTGGSPSINAAGDAGDATLYYPDAPPASFSSFVVAGLDIYYAEHHVSALSSRYGYTLKASHDSGAIAAGISVHAYNVTLVTTTLPSDLTFVESSVVVRVVDSGVTTATALDELDVTVVSGNSAADRVVEVHVPVLAFGSSLEVDFAVAVDSDVADFFVTNVSASYASLPHLLTSADVTHAEIRTYAVDATSVVDSRTAEVVHLVATGTSLTETGMSAFNTSLPDVVAGERIDFEVSVVVGPGQHSDSWVYVDAQSLGGALSDAGGVAVSFLDLPSARPTVTSYGPLIRVGPEVLGSVATLLDLDSDGVNETLGFNLGFVELDDLAEGTAVADHTMTFNGSAVVLPVGPTGVSGRVIELQARAVFSSGVRVAATPLEPVAEIIVPLLTINATASYNRTRVAGYAGSLLESETREQVLDGGDFVLVTLDVGHNVSHPLEALQSQSTAYNAVVSYPVPAGLELVPNSVVVTTNGAQTSSGVVASGNGANDGSVTVTLTSVGPPGPDAGVQVSFLARVRQDGSAGRFPVDASVSYGSAPGGSELVSYSRADIDTDATSPELAVDHTPLNVTLQIGSSADPTTVGGALAIGEQVVLEAEVVLREGDYDLKVNVSLGSADWEIVDAYVASYGVGMSSTAIPATLASFVGVSTTANAPVSGETSVTFDFGEMSVAGNNEIGDERLVVAVVARLADESVNSNGAVKALGAVAAVSESTTNGLQLVPSGRAQYGLSPINGGVTGIGSLAVGVVAPELVSTMMANITTGNAGEPLQLQFAVRHTTASTATAHNVSVTLDMPAGMDLLPGTAVIVVDPQFGPVSAVVEVDEAQKVRVVFDALVLAPGAFVNVTFDAQFTTDVAQGSILQVPASVDYQTSAAAAGTRVLDGSTVFVIQTFINGFEVTLELDSSSVAETSGGALNVGENATFVGYLRVPEGKGLLVANISFPDVFQFGSSSPSAPASLRIVEAYVASVGGQLSVSKLGVSALGSVSTDGLVAMFDFGTTTNVGDNQVTSDDFVTIAVVAQVVDDGSYSVAGRRVNATLSGAYNGTSFENEFAEVRVVEPELVMDHVYAGFANVTAGSIVSVTTTIRYDASSGSGPGFGLLYNHSLVADEATAMLSLIPGSVSVSGELPGGVSTLATPVVFSGNGGSDTAVVIGMEKLEPGPRAGVEFFNVTYQLLVTGNAPSGARLEITPPSLSVGSLPLSGFPGRCRGNVAVNNDAAFASVSEVSIESVRTFGLLGVSGSLAVGEPVTYEVVVRIPEGVTYNMSVAVAGYDASNLVMLNASVAGWSAALDGVADEAGSFSGLGAGSESVTFAPFSTIVNNDRDGATAETVTLRFVAVPVAGASDGAEVALPTAVVQYAQVGPSVEALAVADAAAAVASRSATEVNGLTLVTTTGDVSSGFVGGEVTIREPKVEVLSVVGTHGNDVVVPGEVVTYTVTIGSEPDRANATAWDIVATLGAGNGMRYVDGSFSLVSGVGVVVAGSSNATGANVTFAASGMGIGSSSVFEVKYQVADDAAAGQVVTSLSPEVQYGSVALSAVEALGWYDIASLRREYSASSVVHETVNSPPIAVDDVVIATEFQVSYVNVSANDGDVDGNLYPETITLLTAPAWGATVEVVSDEARCGSSRSCVAYRPPDNFFGRDDIQYQTCDSRGACSVAWINVTVAFGVDAEPVLKMEAYSGSVGPGWPAPALDDLPLQRLLRETGEVGDDARVFGSYIVSENVDVEIASMTVLSEPGARVPSWTGFRVSVVDPDLFNVVGQVRLVAANGTVAFGSTTGLVSADGTSNGESVVVFDGQGAAVNASLATLVFTPTPGFVGLTWVSIEFDDRSGTGGGGPHNDSVVVVFDVVGIETIPEQTILRVNAPESGSVAGDAVRVELQFVDQFGRNLTSSPTAGGAPLAVQAEMGHIGGWHDGHTVSPAGGVVDAGSGLYVMTFNATERAGPYELRLTMDPDGPAGPAAPGSAGLYGSAVASTVRINADTLTACEGVARLTLLAASGVWERYDVSVRDQYGNADPAALPGVGDDWPGTLVWDKPGDADFVARSSQAADGGLVLEIRYETSSSAAPGYYGFAIVTNATSGNCTMRGNFLARSAAPQIVAVVGRDDGEVDEVNDDFTVGDTVTVVFDMETNAPFAGNKVAIDALLNFSTPLGANYSGVWTSPATNLTITIHNTSIAADQRPQSEEPVIGVLVVETRVAGVVRAGDGSDDVIVPVGVVPILGKSNETKPCTSMATTTGDWGEGRPQSNQDDDIITTLIGVASTPVGILGIVAAATVLILLCCCCCWLVVLCCRRRRPLHGVWLNPPTHTAVRSGRYMANGLDETQGLDMSVLVAPSAGREAKRKILYKMPASAQKAVVVRESAETKTVQTTNVSKSSKRRRRRRPAGSSHVVTTTTTTATATPGAVQYIYEYSYTTLSGSDSASSISTTTQGIAMSSLQESGRSSLSETMRTEDLDANLSSSSSSSSDGSGRW</sequence>
<evidence type="ECO:0000256" key="1">
    <source>
        <dbReference type="SAM" id="MobiDB-lite"/>
    </source>
</evidence>
<protein>
    <submittedName>
        <fullName evidence="4">Uncharacterized protein</fullName>
    </submittedName>
</protein>
<evidence type="ECO:0000256" key="3">
    <source>
        <dbReference type="SAM" id="SignalP"/>
    </source>
</evidence>
<proteinExistence type="predicted"/>
<keyword evidence="3" id="KW-0732">Signal</keyword>
<feature type="chain" id="PRO_5005537854" evidence="3">
    <location>
        <begin position="18"/>
        <end position="4923"/>
    </location>
</feature>
<dbReference type="Proteomes" id="UP000054408">
    <property type="component" value="Unassembled WGS sequence"/>
</dbReference>
<evidence type="ECO:0000313" key="5">
    <source>
        <dbReference type="Proteomes" id="UP000054408"/>
    </source>
</evidence>
<feature type="signal peptide" evidence="3">
    <location>
        <begin position="1"/>
        <end position="17"/>
    </location>
</feature>
<evidence type="ECO:0000313" key="4">
    <source>
        <dbReference type="EMBL" id="KNC53903.1"/>
    </source>
</evidence>
<feature type="region of interest" description="Disordered" evidence="1">
    <location>
        <begin position="4814"/>
        <end position="4848"/>
    </location>
</feature>
<reference evidence="4 5" key="1">
    <citation type="submission" date="2010-05" db="EMBL/GenBank/DDBJ databases">
        <title>The Genome Sequence of Thecamonas trahens ATCC 50062.</title>
        <authorList>
            <consortium name="The Broad Institute Genome Sequencing Platform"/>
            <person name="Russ C."/>
            <person name="Cuomo C."/>
            <person name="Shea T."/>
            <person name="Young S.K."/>
            <person name="Zeng Q."/>
            <person name="Koehrsen M."/>
            <person name="Haas B."/>
            <person name="Borodovsky M."/>
            <person name="Guigo R."/>
            <person name="Alvarado L."/>
            <person name="Berlin A."/>
            <person name="Bochicchio J."/>
            <person name="Borenstein D."/>
            <person name="Chapman S."/>
            <person name="Chen Z."/>
            <person name="Freedman E."/>
            <person name="Gellesch M."/>
            <person name="Goldberg J."/>
            <person name="Griggs A."/>
            <person name="Gujja S."/>
            <person name="Heilman E."/>
            <person name="Heiman D."/>
            <person name="Hepburn T."/>
            <person name="Howarth C."/>
            <person name="Jen D."/>
            <person name="Larson L."/>
            <person name="Mehta T."/>
            <person name="Park D."/>
            <person name="Pearson M."/>
            <person name="Roberts A."/>
            <person name="Saif S."/>
            <person name="Shenoy N."/>
            <person name="Sisk P."/>
            <person name="Stolte C."/>
            <person name="Sykes S."/>
            <person name="Thomson T."/>
            <person name="Walk T."/>
            <person name="White J."/>
            <person name="Yandava C."/>
            <person name="Burger G."/>
            <person name="Gray M.W."/>
            <person name="Holland P.W.H."/>
            <person name="King N."/>
            <person name="Lang F.B.F."/>
            <person name="Roger A.J."/>
            <person name="Ruiz-Trillo I."/>
            <person name="Lander E."/>
            <person name="Nusbaum C."/>
        </authorList>
    </citation>
    <scope>NUCLEOTIDE SEQUENCE [LARGE SCALE GENOMIC DNA]</scope>
    <source>
        <strain evidence="4 5">ATCC 50062</strain>
    </source>
</reference>
<feature type="compositionally biased region" description="Basic residues" evidence="1">
    <location>
        <begin position="4826"/>
        <end position="4835"/>
    </location>
</feature>
<dbReference type="Pfam" id="PF17963">
    <property type="entry name" value="Big_9"/>
    <property type="match status" value="1"/>
</dbReference>
<dbReference type="EMBL" id="GL349483">
    <property type="protein sequence ID" value="KNC53903.1"/>
    <property type="molecule type" value="Genomic_DNA"/>
</dbReference>
<name>A0A0L0DR42_THETB</name>